<dbReference type="RefSeq" id="WP_071894930.1">
    <property type="nucleotide sequence ID" value="NZ_CP018135.1"/>
</dbReference>
<organism evidence="1 2">
    <name type="scientific">Neomicrococcus aestuarii</name>
    <dbReference type="NCBI Taxonomy" id="556325"/>
    <lineage>
        <taxon>Bacteria</taxon>
        <taxon>Bacillati</taxon>
        <taxon>Actinomycetota</taxon>
        <taxon>Actinomycetes</taxon>
        <taxon>Micrococcales</taxon>
        <taxon>Micrococcaceae</taxon>
        <taxon>Neomicrococcus</taxon>
    </lineage>
</organism>
<accession>A0A1L2ZQJ7</accession>
<dbReference type="Proteomes" id="UP000183530">
    <property type="component" value="Chromosome"/>
</dbReference>
<keyword evidence="2" id="KW-1185">Reference proteome</keyword>
<evidence type="ECO:0000313" key="2">
    <source>
        <dbReference type="Proteomes" id="UP000183530"/>
    </source>
</evidence>
<name>A0A1L2ZQJ7_9MICC</name>
<proteinExistence type="predicted"/>
<dbReference type="STRING" id="556325.BHE16_11250"/>
<evidence type="ECO:0000313" key="1">
    <source>
        <dbReference type="EMBL" id="APF41460.1"/>
    </source>
</evidence>
<dbReference type="SUPFAM" id="SSF56954">
    <property type="entry name" value="Outer membrane efflux proteins (OEP)"/>
    <property type="match status" value="1"/>
</dbReference>
<dbReference type="OrthoDB" id="4954202at2"/>
<dbReference type="EMBL" id="CP018135">
    <property type="protein sequence ID" value="APF41460.1"/>
    <property type="molecule type" value="Genomic_DNA"/>
</dbReference>
<sequence>MTGDKFHPNIGSPVVEHTTSLEQALAMAEANEKQAKRLLDDAKKKFAAGDIPQSRLDELQRLYDTAVEDHIRTNRES</sequence>
<dbReference type="AlphaFoldDB" id="A0A1L2ZQJ7"/>
<reference evidence="1 2" key="1">
    <citation type="submission" date="2016-11" db="EMBL/GenBank/DDBJ databases">
        <title>Genome sequencing of Zhihengliuella aestuarii B18 antagonistic to Plasmodiophora brassicae.</title>
        <authorList>
            <person name="Luo Y."/>
        </authorList>
    </citation>
    <scope>NUCLEOTIDE SEQUENCE [LARGE SCALE GENOMIC DNA]</scope>
    <source>
        <strain evidence="1 2">B18</strain>
    </source>
</reference>
<dbReference type="KEGG" id="nae:BHE16_11250"/>
<protein>
    <submittedName>
        <fullName evidence="1">Uncharacterized protein</fullName>
    </submittedName>
</protein>
<gene>
    <name evidence="1" type="ORF">BHE16_11250</name>
</gene>